<keyword evidence="1" id="KW-0472">Membrane</keyword>
<dbReference type="Proteomes" id="UP000000707">
    <property type="component" value="Unassembled WGS sequence"/>
</dbReference>
<keyword evidence="1" id="KW-1133">Transmembrane helix</keyword>
<evidence type="ECO:0000256" key="1">
    <source>
        <dbReference type="SAM" id="Phobius"/>
    </source>
</evidence>
<evidence type="ECO:0000313" key="2">
    <source>
        <dbReference type="EMBL" id="EGV60395.1"/>
    </source>
</evidence>
<sequence length="113" mass="12606">MVANSTNISKKLFRTQKLITAGILAVLIVFLVILSVSSHEHLKNTELFKQTNEKLKSYYSDIKDNVGKPEDVLETEAQIPDQVQEKLHPGDGEGAAKQLNEEMNALIGEKEKD</sequence>
<gene>
    <name evidence="2" type="ORF">CANTEDRAFT_95841</name>
</gene>
<accession>G3BDV8</accession>
<keyword evidence="1" id="KW-0812">Transmembrane</keyword>
<organism evidence="3">
    <name type="scientific">Candida tenuis (strain ATCC 10573 / BCRC 21748 / CBS 615 / JCM 9827 / NBRC 10315 / NRRL Y-1498 / VKM Y-70)</name>
    <name type="common">Yeast</name>
    <name type="synonym">Yamadazyma tenuis</name>
    <dbReference type="NCBI Taxonomy" id="590646"/>
    <lineage>
        <taxon>Eukaryota</taxon>
        <taxon>Fungi</taxon>
        <taxon>Dikarya</taxon>
        <taxon>Ascomycota</taxon>
        <taxon>Saccharomycotina</taxon>
        <taxon>Pichiomycetes</taxon>
        <taxon>Debaryomycetaceae</taxon>
        <taxon>Yamadazyma</taxon>
    </lineage>
</organism>
<proteinExistence type="predicted"/>
<protein>
    <submittedName>
        <fullName evidence="2">Uncharacterized protein</fullName>
    </submittedName>
</protein>
<name>G3BDV8_CANTC</name>
<dbReference type="AlphaFoldDB" id="G3BDV8"/>
<feature type="transmembrane region" description="Helical" evidence="1">
    <location>
        <begin position="18"/>
        <end position="36"/>
    </location>
</feature>
<evidence type="ECO:0000313" key="3">
    <source>
        <dbReference type="Proteomes" id="UP000000707"/>
    </source>
</evidence>
<keyword evidence="3" id="KW-1185">Reference proteome</keyword>
<dbReference type="HOGENOM" id="CLU_2133198_0_0_1"/>
<dbReference type="RefSeq" id="XP_006689609.1">
    <property type="nucleotide sequence ID" value="XM_006689546.1"/>
</dbReference>
<dbReference type="OrthoDB" id="10265211at2759"/>
<dbReference type="EMBL" id="GL996528">
    <property type="protein sequence ID" value="EGV60395.1"/>
    <property type="molecule type" value="Genomic_DNA"/>
</dbReference>
<dbReference type="GeneID" id="18250550"/>
<reference evidence="2 3" key="1">
    <citation type="journal article" date="2011" name="Proc. Natl. Acad. Sci. U.S.A.">
        <title>Comparative genomics of xylose-fermenting fungi for enhanced biofuel production.</title>
        <authorList>
            <person name="Wohlbach D.J."/>
            <person name="Kuo A."/>
            <person name="Sato T.K."/>
            <person name="Potts K.M."/>
            <person name="Salamov A.A."/>
            <person name="LaButti K.M."/>
            <person name="Sun H."/>
            <person name="Clum A."/>
            <person name="Pangilinan J.L."/>
            <person name="Lindquist E.A."/>
            <person name="Lucas S."/>
            <person name="Lapidus A."/>
            <person name="Jin M."/>
            <person name="Gunawan C."/>
            <person name="Balan V."/>
            <person name="Dale B.E."/>
            <person name="Jeffries T.W."/>
            <person name="Zinkel R."/>
            <person name="Barry K.W."/>
            <person name="Grigoriev I.V."/>
            <person name="Gasch A.P."/>
        </authorList>
    </citation>
    <scope>NUCLEOTIDE SEQUENCE [LARGE SCALE GENOMIC DNA]</scope>
    <source>
        <strain evidence="3">ATCC 10573 / BCRC 21748 / CBS 615 / JCM 9827 / NBRC 10315 / NRRL Y-1498 / VKM Y-70</strain>
    </source>
</reference>
<dbReference type="KEGG" id="cten:18250550"/>